<keyword evidence="3 12" id="KW-1134">Transmembrane beta strand</keyword>
<evidence type="ECO:0000259" key="15">
    <source>
        <dbReference type="Pfam" id="PF00593"/>
    </source>
</evidence>
<protein>
    <submittedName>
        <fullName evidence="17">Iron complex outermembrane receptor protein</fullName>
    </submittedName>
    <submittedName>
        <fullName evidence="18">TonB-dependent receptor plug domain-containing protein</fullName>
    </submittedName>
</protein>
<dbReference type="Pfam" id="PF07715">
    <property type="entry name" value="Plug"/>
    <property type="match status" value="1"/>
</dbReference>
<keyword evidence="2 12" id="KW-0813">Transport</keyword>
<evidence type="ECO:0000313" key="20">
    <source>
        <dbReference type="Proteomes" id="UP000565205"/>
    </source>
</evidence>
<evidence type="ECO:0000256" key="10">
    <source>
        <dbReference type="ARBA" id="ARBA00023136"/>
    </source>
</evidence>
<keyword evidence="9 13" id="KW-0798">TonB box</keyword>
<name>A0A850NUI6_9PROT</name>
<keyword evidence="11 12" id="KW-0998">Cell outer membrane</keyword>
<evidence type="ECO:0000256" key="9">
    <source>
        <dbReference type="ARBA" id="ARBA00023077"/>
    </source>
</evidence>
<accession>A0A850NUI6</accession>
<proteinExistence type="inferred from homology"/>
<evidence type="ECO:0000256" key="6">
    <source>
        <dbReference type="ARBA" id="ARBA00022729"/>
    </source>
</evidence>
<dbReference type="EMBL" id="JABXXQ010000168">
    <property type="protein sequence ID" value="NVN30528.1"/>
    <property type="molecule type" value="Genomic_DNA"/>
</dbReference>
<evidence type="ECO:0000256" key="12">
    <source>
        <dbReference type="PROSITE-ProRule" id="PRU01360"/>
    </source>
</evidence>
<keyword evidence="8" id="KW-0406">Ion transport</keyword>
<keyword evidence="6 14" id="KW-0732">Signal</keyword>
<evidence type="ECO:0000259" key="16">
    <source>
        <dbReference type="Pfam" id="PF07715"/>
    </source>
</evidence>
<dbReference type="SUPFAM" id="SSF56935">
    <property type="entry name" value="Porins"/>
    <property type="match status" value="1"/>
</dbReference>
<evidence type="ECO:0000256" key="1">
    <source>
        <dbReference type="ARBA" id="ARBA00004571"/>
    </source>
</evidence>
<dbReference type="RefSeq" id="WP_176624135.1">
    <property type="nucleotide sequence ID" value="NZ_JABXXQ010000168.1"/>
</dbReference>
<dbReference type="InterPro" id="IPR012910">
    <property type="entry name" value="Plug_dom"/>
</dbReference>
<reference evidence="17 19" key="2">
    <citation type="submission" date="2020-08" db="EMBL/GenBank/DDBJ databases">
        <title>Genomic Encyclopedia of Type Strains, Phase III (KMG-III): the genomes of soil and plant-associated and newly described type strains.</title>
        <authorList>
            <person name="Whitman W."/>
        </authorList>
    </citation>
    <scope>NUCLEOTIDE SEQUENCE [LARGE SCALE GENOMIC DNA]</scope>
    <source>
        <strain evidence="17 19">CECT 8088</strain>
    </source>
</reference>
<keyword evidence="10 12" id="KW-0472">Membrane</keyword>
<evidence type="ECO:0000313" key="19">
    <source>
        <dbReference type="Proteomes" id="UP000557688"/>
    </source>
</evidence>
<evidence type="ECO:0000256" key="13">
    <source>
        <dbReference type="RuleBase" id="RU003357"/>
    </source>
</evidence>
<keyword evidence="7" id="KW-0408">Iron</keyword>
<evidence type="ECO:0000256" key="14">
    <source>
        <dbReference type="SAM" id="SignalP"/>
    </source>
</evidence>
<evidence type="ECO:0000256" key="5">
    <source>
        <dbReference type="ARBA" id="ARBA00022692"/>
    </source>
</evidence>
<dbReference type="InterPro" id="IPR036942">
    <property type="entry name" value="Beta-barrel_TonB_sf"/>
</dbReference>
<gene>
    <name evidence="17" type="ORF">FHR90_000891</name>
    <name evidence="18" type="ORF">HUK83_09305</name>
</gene>
<comment type="caution">
    <text evidence="18">The sequence shown here is derived from an EMBL/GenBank/DDBJ whole genome shotgun (WGS) entry which is preliminary data.</text>
</comment>
<keyword evidence="5 12" id="KW-0812">Transmembrane</keyword>
<dbReference type="GO" id="GO:0015344">
    <property type="term" value="F:siderophore uptake transmembrane transporter activity"/>
    <property type="evidence" value="ECO:0007669"/>
    <property type="project" value="TreeGrafter"/>
</dbReference>
<keyword evidence="4" id="KW-0410">Iron transport</keyword>
<dbReference type="Proteomes" id="UP000565205">
    <property type="component" value="Unassembled WGS sequence"/>
</dbReference>
<evidence type="ECO:0000256" key="4">
    <source>
        <dbReference type="ARBA" id="ARBA00022496"/>
    </source>
</evidence>
<keyword evidence="19" id="KW-1185">Reference proteome</keyword>
<dbReference type="InterPro" id="IPR039426">
    <property type="entry name" value="TonB-dep_rcpt-like"/>
</dbReference>
<dbReference type="AlphaFoldDB" id="A0A850NUI6"/>
<comment type="similarity">
    <text evidence="12 13">Belongs to the TonB-dependent receptor family.</text>
</comment>
<keyword evidence="18" id="KW-0675">Receptor</keyword>
<dbReference type="PANTHER" id="PTHR32552">
    <property type="entry name" value="FERRICHROME IRON RECEPTOR-RELATED"/>
    <property type="match status" value="1"/>
</dbReference>
<dbReference type="Proteomes" id="UP000557688">
    <property type="component" value="Unassembled WGS sequence"/>
</dbReference>
<evidence type="ECO:0000313" key="17">
    <source>
        <dbReference type="EMBL" id="MBB3173073.1"/>
    </source>
</evidence>
<dbReference type="Gene3D" id="2.170.130.10">
    <property type="entry name" value="TonB-dependent receptor, plug domain"/>
    <property type="match status" value="1"/>
</dbReference>
<dbReference type="PROSITE" id="PS52016">
    <property type="entry name" value="TONB_DEPENDENT_REC_3"/>
    <property type="match status" value="1"/>
</dbReference>
<evidence type="ECO:0000256" key="11">
    <source>
        <dbReference type="ARBA" id="ARBA00023237"/>
    </source>
</evidence>
<comment type="subcellular location">
    <subcellularLocation>
        <location evidence="1 12">Cell outer membrane</location>
        <topology evidence="1 12">Multi-pass membrane protein</topology>
    </subcellularLocation>
</comment>
<dbReference type="InterPro" id="IPR000531">
    <property type="entry name" value="Beta-barrel_TonB"/>
</dbReference>
<feature type="domain" description="TonB-dependent receptor plug" evidence="16">
    <location>
        <begin position="82"/>
        <end position="178"/>
    </location>
</feature>
<evidence type="ECO:0000256" key="7">
    <source>
        <dbReference type="ARBA" id="ARBA00023004"/>
    </source>
</evidence>
<evidence type="ECO:0000256" key="3">
    <source>
        <dbReference type="ARBA" id="ARBA00022452"/>
    </source>
</evidence>
<feature type="chain" id="PRO_5033645034" evidence="14">
    <location>
        <begin position="30"/>
        <end position="795"/>
    </location>
</feature>
<reference evidence="18 20" key="1">
    <citation type="submission" date="2020-06" db="EMBL/GenBank/DDBJ databases">
        <title>Description of novel acetic acid bacteria.</title>
        <authorList>
            <person name="Sombolestani A."/>
        </authorList>
    </citation>
    <scope>NUCLEOTIDE SEQUENCE [LARGE SCALE GENOMIC DNA]</scope>
    <source>
        <strain evidence="18 20">LMG 26838</strain>
    </source>
</reference>
<evidence type="ECO:0000256" key="8">
    <source>
        <dbReference type="ARBA" id="ARBA00023065"/>
    </source>
</evidence>
<sequence length="795" mass="85849">MSLRLTFAPACRSALFMLGTSSLSHVAFAQTATLPAVPAKVAKSAAAATRNTDESIVVRAVTIHSANGVTGTTPGGGLLAPETAPKAQQTITRDFIAKQSPASAPISLIQYVPGVTLSNGDAFGQSDTSSNFYMRGLSQTSVGYTFEGIPAADPSAYTPFTSQASDTENIGRLTVQPGVVDIDNPVYNSVAGGIQQYMTDPARTFGGQIDLSYGNHQFAREFLRLDSGELGRSGITAFASYSYGTNAMWLGPGRERRSHVDALAKKEWGDGNAARIFLTYTQQSFPFLQSISLAQWQTQGRSAAYYEPTYIPGDGAYWKLNAEERHSVIIGAPLDFTLGSGLHLHTEPYYVHQHGAGNDGQPQAEEGYNGTRPTGDLNIPNPADDGTALVLAVDNFNQHTTGINNVLTWERGHNTFKAGWWYNYYDQSERAPFAVVGDNGEGSNYWGKYPILDQYGDPLMVFNIHLIQQVNALFVSDTYRFLHDRLKVTAGFKYAMLTYHSTNAIPGDPYNYGRSDAQPLPQLLASYQLATHDQLFFNVGTAFREPSGILTYGQLWDGNAPVVDQQASTNLKSEYSISEELGWRHSGLVNINASLFNYDMTNRQSSYSTYVQGRLVPVGINAGGQTSRGVSIAAGLRPWHGFSPYASFQYLHATLGNNLPRGTDYVPTKGKFAINTPKITANVGLSYDDGHFFANAYMSYVGRQYATFVNDQSIPGYAIGNVGVGYRLGDIGPARAPQIQLNILNVTDNKYLAAGGGAYNAKPVKGLFGSTINPGTPLYTVGGGFGLVVSIASGF</sequence>
<dbReference type="PANTHER" id="PTHR32552:SF89">
    <property type="entry name" value="CATECHOLATE SIDEROPHORE RECEPTOR FIU"/>
    <property type="match status" value="1"/>
</dbReference>
<dbReference type="EMBL" id="JACHXV010000003">
    <property type="protein sequence ID" value="MBB3173073.1"/>
    <property type="molecule type" value="Genomic_DNA"/>
</dbReference>
<evidence type="ECO:0000313" key="18">
    <source>
        <dbReference type="EMBL" id="NVN30528.1"/>
    </source>
</evidence>
<organism evidence="18 20">
    <name type="scientific">Endobacter medicaginis</name>
    <dbReference type="NCBI Taxonomy" id="1181271"/>
    <lineage>
        <taxon>Bacteria</taxon>
        <taxon>Pseudomonadati</taxon>
        <taxon>Pseudomonadota</taxon>
        <taxon>Alphaproteobacteria</taxon>
        <taxon>Acetobacterales</taxon>
        <taxon>Acetobacteraceae</taxon>
        <taxon>Endobacter</taxon>
    </lineage>
</organism>
<dbReference type="Pfam" id="PF00593">
    <property type="entry name" value="TonB_dep_Rec_b-barrel"/>
    <property type="match status" value="1"/>
</dbReference>
<dbReference type="Gene3D" id="2.40.170.20">
    <property type="entry name" value="TonB-dependent receptor, beta-barrel domain"/>
    <property type="match status" value="1"/>
</dbReference>
<feature type="domain" description="TonB-dependent receptor-like beta-barrel" evidence="15">
    <location>
        <begin position="293"/>
        <end position="746"/>
    </location>
</feature>
<dbReference type="InterPro" id="IPR037066">
    <property type="entry name" value="Plug_dom_sf"/>
</dbReference>
<dbReference type="GO" id="GO:0009279">
    <property type="term" value="C:cell outer membrane"/>
    <property type="evidence" value="ECO:0007669"/>
    <property type="project" value="UniProtKB-SubCell"/>
</dbReference>
<evidence type="ECO:0000256" key="2">
    <source>
        <dbReference type="ARBA" id="ARBA00022448"/>
    </source>
</evidence>
<feature type="signal peptide" evidence="14">
    <location>
        <begin position="1"/>
        <end position="29"/>
    </location>
</feature>